<name>A0ACB6Z1S9_THEGA</name>
<feature type="non-terminal residue" evidence="1">
    <location>
        <position position="1"/>
    </location>
</feature>
<keyword evidence="2" id="KW-1185">Reference proteome</keyword>
<organism evidence="1 2">
    <name type="scientific">Thelephora ganbajun</name>
    <name type="common">Ganba fungus</name>
    <dbReference type="NCBI Taxonomy" id="370292"/>
    <lineage>
        <taxon>Eukaryota</taxon>
        <taxon>Fungi</taxon>
        <taxon>Dikarya</taxon>
        <taxon>Basidiomycota</taxon>
        <taxon>Agaricomycotina</taxon>
        <taxon>Agaricomycetes</taxon>
        <taxon>Thelephorales</taxon>
        <taxon>Thelephoraceae</taxon>
        <taxon>Thelephora</taxon>
    </lineage>
</organism>
<protein>
    <submittedName>
        <fullName evidence="1">MAGE protein</fullName>
    </submittedName>
</protein>
<comment type="caution">
    <text evidence="1">The sequence shown here is derived from an EMBL/GenBank/DDBJ whole genome shotgun (WGS) entry which is preliminary data.</text>
</comment>
<gene>
    <name evidence="1" type="ORF">BDM02DRAFT_3104290</name>
</gene>
<dbReference type="Proteomes" id="UP000886501">
    <property type="component" value="Unassembled WGS sequence"/>
</dbReference>
<evidence type="ECO:0000313" key="1">
    <source>
        <dbReference type="EMBL" id="KAF9643528.1"/>
    </source>
</evidence>
<accession>A0ACB6Z1S9</accession>
<reference evidence="1" key="2">
    <citation type="journal article" date="2020" name="Nat. Commun.">
        <title>Large-scale genome sequencing of mycorrhizal fungi provides insights into the early evolution of symbiotic traits.</title>
        <authorList>
            <person name="Miyauchi S."/>
            <person name="Kiss E."/>
            <person name="Kuo A."/>
            <person name="Drula E."/>
            <person name="Kohler A."/>
            <person name="Sanchez-Garcia M."/>
            <person name="Morin E."/>
            <person name="Andreopoulos B."/>
            <person name="Barry K.W."/>
            <person name="Bonito G."/>
            <person name="Buee M."/>
            <person name="Carver A."/>
            <person name="Chen C."/>
            <person name="Cichocki N."/>
            <person name="Clum A."/>
            <person name="Culley D."/>
            <person name="Crous P.W."/>
            <person name="Fauchery L."/>
            <person name="Girlanda M."/>
            <person name="Hayes R.D."/>
            <person name="Keri Z."/>
            <person name="LaButti K."/>
            <person name="Lipzen A."/>
            <person name="Lombard V."/>
            <person name="Magnuson J."/>
            <person name="Maillard F."/>
            <person name="Murat C."/>
            <person name="Nolan M."/>
            <person name="Ohm R.A."/>
            <person name="Pangilinan J."/>
            <person name="Pereira M.F."/>
            <person name="Perotto S."/>
            <person name="Peter M."/>
            <person name="Pfister S."/>
            <person name="Riley R."/>
            <person name="Sitrit Y."/>
            <person name="Stielow J.B."/>
            <person name="Szollosi G."/>
            <person name="Zifcakova L."/>
            <person name="Stursova M."/>
            <person name="Spatafora J.W."/>
            <person name="Tedersoo L."/>
            <person name="Vaario L.M."/>
            <person name="Yamada A."/>
            <person name="Yan M."/>
            <person name="Wang P."/>
            <person name="Xu J."/>
            <person name="Bruns T."/>
            <person name="Baldrian P."/>
            <person name="Vilgalys R."/>
            <person name="Dunand C."/>
            <person name="Henrissat B."/>
            <person name="Grigoriev I.V."/>
            <person name="Hibbett D."/>
            <person name="Nagy L.G."/>
            <person name="Martin F.M."/>
        </authorList>
    </citation>
    <scope>NUCLEOTIDE SEQUENCE</scope>
    <source>
        <strain evidence="1">P2</strain>
    </source>
</reference>
<dbReference type="EMBL" id="MU118211">
    <property type="protein sequence ID" value="KAF9643528.1"/>
    <property type="molecule type" value="Genomic_DNA"/>
</dbReference>
<sequence length="321" mass="35300">KARDLVRLALFTENRRAPLKREEISKKVLGNTPRAFKDVLERAQGILRTTFGMELVELQSRAELDKEDSSKDNADGDRRKATGVKKKGKHDPPASLFAASGSKSYILRSILDPIILDFAALTDQEIYEQEIEDLPEGADDATLVTYGSIISWSDSDQLGSLGILYVVLALVLVSGRVIADSTHIDHELRAIFKQLHLQPTESVYFDDKSTHQSLTVNTYLGQLARQGYLDYSKIGDVKSGGKRSRIPNVSQAGGEEGSSGEWRWGPRAHGEVGEQGVARFVAEFMAERAAEPEAGEETQQKLLEAMLKGIKGVTGELSDVK</sequence>
<proteinExistence type="predicted"/>
<reference evidence="1" key="1">
    <citation type="submission" date="2019-10" db="EMBL/GenBank/DDBJ databases">
        <authorList>
            <consortium name="DOE Joint Genome Institute"/>
            <person name="Kuo A."/>
            <person name="Miyauchi S."/>
            <person name="Kiss E."/>
            <person name="Drula E."/>
            <person name="Kohler A."/>
            <person name="Sanchez-Garcia M."/>
            <person name="Andreopoulos B."/>
            <person name="Barry K.W."/>
            <person name="Bonito G."/>
            <person name="Buee M."/>
            <person name="Carver A."/>
            <person name="Chen C."/>
            <person name="Cichocki N."/>
            <person name="Clum A."/>
            <person name="Culley D."/>
            <person name="Crous P.W."/>
            <person name="Fauchery L."/>
            <person name="Girlanda M."/>
            <person name="Hayes R."/>
            <person name="Keri Z."/>
            <person name="Labutti K."/>
            <person name="Lipzen A."/>
            <person name="Lombard V."/>
            <person name="Magnuson J."/>
            <person name="Maillard F."/>
            <person name="Morin E."/>
            <person name="Murat C."/>
            <person name="Nolan M."/>
            <person name="Ohm R."/>
            <person name="Pangilinan J."/>
            <person name="Pereira M."/>
            <person name="Perotto S."/>
            <person name="Peter M."/>
            <person name="Riley R."/>
            <person name="Sitrit Y."/>
            <person name="Stielow B."/>
            <person name="Szollosi G."/>
            <person name="Zifcakova L."/>
            <person name="Stursova M."/>
            <person name="Spatafora J.W."/>
            <person name="Tedersoo L."/>
            <person name="Vaario L.-M."/>
            <person name="Yamada A."/>
            <person name="Yan M."/>
            <person name="Wang P."/>
            <person name="Xu J."/>
            <person name="Bruns T."/>
            <person name="Baldrian P."/>
            <person name="Vilgalys R."/>
            <person name="Henrissat B."/>
            <person name="Grigoriev I.V."/>
            <person name="Hibbett D."/>
            <person name="Nagy L.G."/>
            <person name="Martin F.M."/>
        </authorList>
    </citation>
    <scope>NUCLEOTIDE SEQUENCE</scope>
    <source>
        <strain evidence="1">P2</strain>
    </source>
</reference>
<evidence type="ECO:0000313" key="2">
    <source>
        <dbReference type="Proteomes" id="UP000886501"/>
    </source>
</evidence>